<dbReference type="RefSeq" id="WP_179793020.1">
    <property type="nucleotide sequence ID" value="NZ_BAABHP010000004.1"/>
</dbReference>
<accession>A0A7Y9DTK6</accession>
<evidence type="ECO:0000313" key="2">
    <source>
        <dbReference type="Proteomes" id="UP000535890"/>
    </source>
</evidence>
<dbReference type="Proteomes" id="UP000535890">
    <property type="component" value="Unassembled WGS sequence"/>
</dbReference>
<reference evidence="1 2" key="1">
    <citation type="submission" date="2020-07" db="EMBL/GenBank/DDBJ databases">
        <title>Sequencing the genomes of 1000 actinobacteria strains.</title>
        <authorList>
            <person name="Klenk H.-P."/>
        </authorList>
    </citation>
    <scope>NUCLEOTIDE SEQUENCE [LARGE SCALE GENOMIC DNA]</scope>
    <source>
        <strain evidence="1 2">DSM 45772</strain>
    </source>
</reference>
<sequence length="235" mass="23889">MADPMAMRRAVAGYVEGIHAAYATQAATFPPAVRGRMPLLAAGRFTVVAAGARHLHVLATTEPLGPLRGEEVELPGSLEGLDWVVRFYDPVVLPALGLIDEGAGPRPDDVRGTLGVSTVLYHLVTQPGSGLSPHHAGHVGAGLAAGHSAAARDFDALRSRARGREVLVDEMQGAATAGLARAQVLLARAIAPQNAPVAEAVDAALRPGAAVDPDAVRRVLVTALGGTPAGTAGAA</sequence>
<dbReference type="AlphaFoldDB" id="A0A7Y9DTK6"/>
<keyword evidence="2" id="KW-1185">Reference proteome</keyword>
<dbReference type="EMBL" id="JACCBN010000001">
    <property type="protein sequence ID" value="NYD35144.1"/>
    <property type="molecule type" value="Genomic_DNA"/>
</dbReference>
<comment type="caution">
    <text evidence="1">The sequence shown here is derived from an EMBL/GenBank/DDBJ whole genome shotgun (WGS) entry which is preliminary data.</text>
</comment>
<organism evidence="1 2">
    <name type="scientific">Actinomycetospora corticicola</name>
    <dbReference type="NCBI Taxonomy" id="663602"/>
    <lineage>
        <taxon>Bacteria</taxon>
        <taxon>Bacillati</taxon>
        <taxon>Actinomycetota</taxon>
        <taxon>Actinomycetes</taxon>
        <taxon>Pseudonocardiales</taxon>
        <taxon>Pseudonocardiaceae</taxon>
        <taxon>Actinomycetospora</taxon>
    </lineage>
</organism>
<name>A0A7Y9DTK6_9PSEU</name>
<evidence type="ECO:0000313" key="1">
    <source>
        <dbReference type="EMBL" id="NYD35144.1"/>
    </source>
</evidence>
<protein>
    <submittedName>
        <fullName evidence="1">Uncharacterized protein</fullName>
    </submittedName>
</protein>
<proteinExistence type="predicted"/>
<gene>
    <name evidence="1" type="ORF">BJ983_001246</name>
</gene>